<organism evidence="2">
    <name type="scientific">Candidatus Berkiella cookevillensis</name>
    <dbReference type="NCBI Taxonomy" id="437022"/>
    <lineage>
        <taxon>Bacteria</taxon>
        <taxon>Pseudomonadati</taxon>
        <taxon>Pseudomonadota</taxon>
        <taxon>Gammaproteobacteria</taxon>
        <taxon>Candidatus Berkiellales</taxon>
        <taxon>Candidatus Berkiellaceae</taxon>
        <taxon>Candidatus Berkiella</taxon>
    </lineage>
</organism>
<dbReference type="AlphaFoldDB" id="A0A0Q9Y9S7"/>
<reference evidence="3" key="2">
    <citation type="journal article" date="2016" name="Genome Announc.">
        <title>Draft Genome Sequences of Two Novel Amoeba-Resistant Intranuclear Bacteria, 'Candidatus Berkiella cookevillensis' and 'Candidatus Berkiella aquae'.</title>
        <authorList>
            <person name="Mehari Y.T."/>
            <person name="Arivett B.A."/>
            <person name="Farone A.L."/>
            <person name="Gunderson J.H."/>
            <person name="Farone M.B."/>
        </authorList>
    </citation>
    <scope>NUCLEOTIDE SEQUENCE</scope>
    <source>
        <strain evidence="3">CC99</strain>
    </source>
</reference>
<keyword evidence="1" id="KW-0812">Transmembrane</keyword>
<dbReference type="Proteomes" id="UP000051494">
    <property type="component" value="Unassembled WGS sequence"/>
</dbReference>
<evidence type="ECO:0000256" key="1">
    <source>
        <dbReference type="SAM" id="Phobius"/>
    </source>
</evidence>
<proteinExistence type="predicted"/>
<evidence type="ECO:0000313" key="2">
    <source>
        <dbReference type="EMBL" id="KRG17515.1"/>
    </source>
</evidence>
<dbReference type="EMBL" id="LKHV01000015">
    <property type="protein sequence ID" value="KRG17515.1"/>
    <property type="molecule type" value="Genomic_DNA"/>
</dbReference>
<keyword evidence="1" id="KW-0472">Membrane</keyword>
<comment type="caution">
    <text evidence="2">The sequence shown here is derived from an EMBL/GenBank/DDBJ whole genome shotgun (WGS) entry which is preliminary data.</text>
</comment>
<feature type="transmembrane region" description="Helical" evidence="1">
    <location>
        <begin position="242"/>
        <end position="262"/>
    </location>
</feature>
<reference evidence="3" key="3">
    <citation type="submission" date="2021-06" db="EMBL/GenBank/DDBJ databases">
        <title>Genomic Description and Analysis of Intracellular Bacteria, Candidatus Berkiella cookevillensis and Candidatus Berkiella aquae.</title>
        <authorList>
            <person name="Kidane D.T."/>
            <person name="Mehari Y.T."/>
            <person name="Rice F.C."/>
            <person name="Arivett B.A."/>
            <person name="Farone A.L."/>
            <person name="Berk S.G."/>
            <person name="Farone M.B."/>
        </authorList>
    </citation>
    <scope>NUCLEOTIDE SEQUENCE</scope>
    <source>
        <strain evidence="3">CC99</strain>
    </source>
</reference>
<feature type="transmembrane region" description="Helical" evidence="1">
    <location>
        <begin position="304"/>
        <end position="323"/>
    </location>
</feature>
<keyword evidence="1" id="KW-1133">Transmembrane helix</keyword>
<evidence type="ECO:0000313" key="4">
    <source>
        <dbReference type="Proteomes" id="UP000051494"/>
    </source>
</evidence>
<reference evidence="2" key="1">
    <citation type="submission" date="2015-09" db="EMBL/GenBank/DDBJ databases">
        <title>Draft Genome Sequences of Two Novel Amoeba-resistant Intranuclear Bacteria, Candidatus Berkiella cookevillensis and Candidatus Berkiella aquae.</title>
        <authorList>
            <person name="Mehari Y.T."/>
            <person name="Arivett B.A."/>
            <person name="Farone A.L."/>
            <person name="Gunderson J.H."/>
            <person name="Farone M.B."/>
        </authorList>
    </citation>
    <scope>NUCLEOTIDE SEQUENCE [LARGE SCALE GENOMIC DNA]</scope>
    <source>
        <strain evidence="2">CC99</strain>
    </source>
</reference>
<gene>
    <name evidence="3" type="ORF">CC99x_003625</name>
    <name evidence="2" type="ORF">CC99x_02259</name>
</gene>
<feature type="transmembrane region" description="Helical" evidence="1">
    <location>
        <begin position="335"/>
        <end position="360"/>
    </location>
</feature>
<evidence type="ECO:0000313" key="3">
    <source>
        <dbReference type="EMBL" id="MCS5707987.1"/>
    </source>
</evidence>
<keyword evidence="4" id="KW-1185">Reference proteome</keyword>
<accession>A0A0Q9Y9S7</accession>
<protein>
    <submittedName>
        <fullName evidence="2">Uncharacterized protein</fullName>
    </submittedName>
</protein>
<dbReference type="RefSeq" id="WP_057625356.1">
    <property type="nucleotide sequence ID" value="NZ_LKHV02000001.1"/>
</dbReference>
<sequence>MSNTDEPCLDVNSIIYPYAKTLFLNDQQQRWFLDYYSEHLKSYVIRLVEKEFFAKQKISNLQLQIIFLRQYFSYISRDIEYPSEKLLPLLNGLEHIDALVKDFENACFKNIYYQQHGFTLSSFYPGNYVAIIKKLLQKTLILYMHDKLQQGLINEPDQFLYKENLKWLMAQLHSEHAPITVGHTKDQKNNYKPNLLWYFLNGSNRLPLFLQMEIYYFKANMQRLRYWIQYLSENTGDLKNGLIAFPMSAIVFSLNIIFLLLMPYRFLRTIVNECFYYIMRPITKFLLELAPNDRNNAASYASRASLNILIYGGLLAIFSLPLLPLPHFWLPTILFTPYLALIPLGYLLIVPVLAICVNVYKQEFKSDDEEKISVKMEETIEAQNAKPILYQYRAVRDGLDTYINHTSEKMDVQSTLEETAALRCSR</sequence>
<name>A0A0Q9Y9S7_9GAMM</name>
<dbReference type="EMBL" id="LKHV02000001">
    <property type="protein sequence ID" value="MCS5707987.1"/>
    <property type="molecule type" value="Genomic_DNA"/>
</dbReference>